<keyword evidence="9" id="KW-1185">Reference proteome</keyword>
<evidence type="ECO:0000256" key="3">
    <source>
        <dbReference type="ARBA" id="ARBA00023082"/>
    </source>
</evidence>
<dbReference type="EMBL" id="JAESWA010000022">
    <property type="protein sequence ID" value="MBL4932149.1"/>
    <property type="molecule type" value="Genomic_DNA"/>
</dbReference>
<feature type="domain" description="RNA polymerase sigma-70 region 2" evidence="6">
    <location>
        <begin position="23"/>
        <end position="91"/>
    </location>
</feature>
<evidence type="ECO:0000313" key="8">
    <source>
        <dbReference type="EMBL" id="MBL4932149.1"/>
    </source>
</evidence>
<dbReference type="InterPro" id="IPR014284">
    <property type="entry name" value="RNA_pol_sigma-70_dom"/>
</dbReference>
<dbReference type="Proteomes" id="UP000623681">
    <property type="component" value="Unassembled WGS sequence"/>
</dbReference>
<dbReference type="AlphaFoldDB" id="A0A937FF10"/>
<dbReference type="GO" id="GO:0016987">
    <property type="term" value="F:sigma factor activity"/>
    <property type="evidence" value="ECO:0007669"/>
    <property type="project" value="UniProtKB-KW"/>
</dbReference>
<dbReference type="InterPro" id="IPR036388">
    <property type="entry name" value="WH-like_DNA-bd_sf"/>
</dbReference>
<reference evidence="8" key="1">
    <citation type="submission" date="2021-01" db="EMBL/GenBank/DDBJ databases">
        <title>Genome public.</title>
        <authorList>
            <person name="Liu C."/>
            <person name="Sun Q."/>
        </authorList>
    </citation>
    <scope>NUCLEOTIDE SEQUENCE</scope>
    <source>
        <strain evidence="8">YIM B02565</strain>
    </source>
</reference>
<dbReference type="SUPFAM" id="SSF88659">
    <property type="entry name" value="Sigma3 and sigma4 domains of RNA polymerase sigma factors"/>
    <property type="match status" value="1"/>
</dbReference>
<dbReference type="Pfam" id="PF08281">
    <property type="entry name" value="Sigma70_r4_2"/>
    <property type="match status" value="1"/>
</dbReference>
<keyword evidence="2" id="KW-0805">Transcription regulation</keyword>
<dbReference type="InterPro" id="IPR013325">
    <property type="entry name" value="RNA_pol_sigma_r2"/>
</dbReference>
<keyword evidence="4" id="KW-0238">DNA-binding</keyword>
<dbReference type="Gene3D" id="1.10.10.10">
    <property type="entry name" value="Winged helix-like DNA-binding domain superfamily/Winged helix DNA-binding domain"/>
    <property type="match status" value="1"/>
</dbReference>
<dbReference type="Pfam" id="PF04542">
    <property type="entry name" value="Sigma70_r2"/>
    <property type="match status" value="1"/>
</dbReference>
<keyword evidence="5" id="KW-0804">Transcription</keyword>
<dbReference type="InterPro" id="IPR013324">
    <property type="entry name" value="RNA_pol_sigma_r3/r4-like"/>
</dbReference>
<evidence type="ECO:0000259" key="7">
    <source>
        <dbReference type="Pfam" id="PF08281"/>
    </source>
</evidence>
<name>A0A937FF10_9CLOT</name>
<sequence length="187" mass="22020">MTINETNFIKQIKLKNTKALDFMVDNYSNLVFKVAHSVLNSSFYSNYVEECVNDIFFSIWNNIESFDEAKGDFKYWITAISKYKAIDYKRKLYKLNTSESLDEYILPDEVNVENLLISKENRAEIIESLNILNPQDKEIFIRRYFLYEEVCDIAKAFGVDRNIIDKKLSRGRKQLKTKLIPLKGEVI</sequence>
<proteinExistence type="inferred from homology"/>
<dbReference type="InterPro" id="IPR007627">
    <property type="entry name" value="RNA_pol_sigma70_r2"/>
</dbReference>
<evidence type="ECO:0000313" key="9">
    <source>
        <dbReference type="Proteomes" id="UP000623681"/>
    </source>
</evidence>
<evidence type="ECO:0000256" key="1">
    <source>
        <dbReference type="ARBA" id="ARBA00010641"/>
    </source>
</evidence>
<dbReference type="RefSeq" id="WP_202767520.1">
    <property type="nucleotide sequence ID" value="NZ_JAESWA010000022.1"/>
</dbReference>
<comment type="caution">
    <text evidence="8">The sequence shown here is derived from an EMBL/GenBank/DDBJ whole genome shotgun (WGS) entry which is preliminary data.</text>
</comment>
<evidence type="ECO:0000256" key="5">
    <source>
        <dbReference type="ARBA" id="ARBA00023163"/>
    </source>
</evidence>
<dbReference type="PANTHER" id="PTHR43133:SF8">
    <property type="entry name" value="RNA POLYMERASE SIGMA FACTOR HI_1459-RELATED"/>
    <property type="match status" value="1"/>
</dbReference>
<dbReference type="InterPro" id="IPR013249">
    <property type="entry name" value="RNA_pol_sigma70_r4_t2"/>
</dbReference>
<dbReference type="GO" id="GO:0003677">
    <property type="term" value="F:DNA binding"/>
    <property type="evidence" value="ECO:0007669"/>
    <property type="project" value="UniProtKB-KW"/>
</dbReference>
<dbReference type="NCBIfam" id="TIGR02937">
    <property type="entry name" value="sigma70-ECF"/>
    <property type="match status" value="1"/>
</dbReference>
<dbReference type="SUPFAM" id="SSF88946">
    <property type="entry name" value="Sigma2 domain of RNA polymerase sigma factors"/>
    <property type="match status" value="1"/>
</dbReference>
<comment type="similarity">
    <text evidence="1">Belongs to the sigma-70 factor family. ECF subfamily.</text>
</comment>
<feature type="domain" description="RNA polymerase sigma factor 70 region 4 type 2" evidence="7">
    <location>
        <begin position="123"/>
        <end position="175"/>
    </location>
</feature>
<dbReference type="Gene3D" id="1.10.1740.10">
    <property type="match status" value="1"/>
</dbReference>
<protein>
    <submittedName>
        <fullName evidence="8">Sigma-70 family RNA polymerase sigma factor</fullName>
    </submittedName>
</protein>
<dbReference type="GO" id="GO:0006352">
    <property type="term" value="P:DNA-templated transcription initiation"/>
    <property type="evidence" value="ECO:0007669"/>
    <property type="project" value="InterPro"/>
</dbReference>
<evidence type="ECO:0000256" key="2">
    <source>
        <dbReference type="ARBA" id="ARBA00023015"/>
    </source>
</evidence>
<dbReference type="PANTHER" id="PTHR43133">
    <property type="entry name" value="RNA POLYMERASE ECF-TYPE SIGMA FACTO"/>
    <property type="match status" value="1"/>
</dbReference>
<evidence type="ECO:0000259" key="6">
    <source>
        <dbReference type="Pfam" id="PF04542"/>
    </source>
</evidence>
<keyword evidence="3" id="KW-0731">Sigma factor</keyword>
<gene>
    <name evidence="8" type="ORF">JK634_10060</name>
</gene>
<organism evidence="8 9">
    <name type="scientific">Clostridium paridis</name>
    <dbReference type="NCBI Taxonomy" id="2803863"/>
    <lineage>
        <taxon>Bacteria</taxon>
        <taxon>Bacillati</taxon>
        <taxon>Bacillota</taxon>
        <taxon>Clostridia</taxon>
        <taxon>Eubacteriales</taxon>
        <taxon>Clostridiaceae</taxon>
        <taxon>Clostridium</taxon>
    </lineage>
</organism>
<dbReference type="InterPro" id="IPR039425">
    <property type="entry name" value="RNA_pol_sigma-70-like"/>
</dbReference>
<accession>A0A937FF10</accession>
<evidence type="ECO:0000256" key="4">
    <source>
        <dbReference type="ARBA" id="ARBA00023125"/>
    </source>
</evidence>